<sequence length="57" mass="5700">MAATIAMSTAPTAASGDVQAPRVLGALRTAARFTGNFAVALFSVFVLGSENVTDVVG</sequence>
<reference evidence="1 2" key="1">
    <citation type="submission" date="2016-11" db="EMBL/GenBank/DDBJ databases">
        <authorList>
            <person name="Jaros S."/>
            <person name="Januszkiewicz K."/>
            <person name="Wedrychowicz H."/>
        </authorList>
    </citation>
    <scope>NUCLEOTIDE SEQUENCE [LARGE SCALE GENOMIC DNA]</scope>
    <source>
        <strain evidence="1 2">DSM 44523</strain>
    </source>
</reference>
<name>A0A1M4UJA3_STRHI</name>
<accession>A0A1M4UJA3</accession>
<proteinExistence type="predicted"/>
<dbReference type="RefSeq" id="WP_159447675.1">
    <property type="nucleotide sequence ID" value="NZ_FQVN01000001.1"/>
</dbReference>
<dbReference type="EMBL" id="FQVN01000001">
    <property type="protein sequence ID" value="SHE56640.1"/>
    <property type="molecule type" value="Genomic_DNA"/>
</dbReference>
<keyword evidence="2" id="KW-1185">Reference proteome</keyword>
<evidence type="ECO:0000313" key="2">
    <source>
        <dbReference type="Proteomes" id="UP000184501"/>
    </source>
</evidence>
<organism evidence="1 2">
    <name type="scientific">Streptoalloteichus hindustanus</name>
    <dbReference type="NCBI Taxonomy" id="2017"/>
    <lineage>
        <taxon>Bacteria</taxon>
        <taxon>Bacillati</taxon>
        <taxon>Actinomycetota</taxon>
        <taxon>Actinomycetes</taxon>
        <taxon>Pseudonocardiales</taxon>
        <taxon>Pseudonocardiaceae</taxon>
        <taxon>Streptoalloteichus</taxon>
    </lineage>
</organism>
<evidence type="ECO:0000313" key="1">
    <source>
        <dbReference type="EMBL" id="SHE56640.1"/>
    </source>
</evidence>
<dbReference type="Proteomes" id="UP000184501">
    <property type="component" value="Unassembled WGS sequence"/>
</dbReference>
<protein>
    <submittedName>
        <fullName evidence="1">Uncharacterized protein</fullName>
    </submittedName>
</protein>
<dbReference type="AlphaFoldDB" id="A0A1M4UJA3"/>
<gene>
    <name evidence="1" type="ORF">SAMN05444320_101442</name>
</gene>